<reference evidence="1" key="1">
    <citation type="submission" date="2021-01" db="EMBL/GenBank/DDBJ databases">
        <authorList>
            <person name="Sun Q."/>
        </authorList>
    </citation>
    <scope>NUCLEOTIDE SEQUENCE</scope>
    <source>
        <strain evidence="1">YIM B02566</strain>
    </source>
</reference>
<sequence>MIDSKRLTERLAMSGRTILSGVLEGLDAMAAAEAARLLKGKPLVHVALDDQRMASLAEALAFFAPDVEVISFPAWDCLPYDRVSPAANVVARRLAALAALAVPTKAPRILLTSVNAVLQRLPEGRVIAETTFSAAPGQYVDTEKLQLFLQHNGYSRTGTVVDAGDFAVRGGIIDIYPPGAEGPVRLDFFGDALESVRRFDPQSQRSTGTLRSLVLHPASEVLLTPESIGRFRISYAAAFGGLDINDPLYESVTSGRRYQGMEHWLPLFHERLETIFDHARDGAVSLDHSADEAITARLDQIAEFYDARREALTQETFGAAPYKPMKPDALYLTQQQWTELLADRSVLAFTPFETPESANAPVLSMGGKQGRSFAAERAEAGANVYEAVRGHANALRTAGKQVVIATWSEGSAERLETILRDHDVSPLAQAADWAGVKKRPKDIVSIIVLGLEAGFETSDLAILSEQDILGDRLVRRGRKAKKAADFISELSALAPGDLVVHVDHGLGRFEGLKTIEVQGAPHDCLFIMYAGNDRLFLPVENIELLSRYGSDEEGAQLDRLGGGAWQAKKAKLKERIREIAENLIKTAAARELKPGEVLPPPDGLYDEFCARFPYEETEDQLAAIEATLEDLQKGRPMDRLICGDVGFGKTEVALRTAFVAAMNGKQVAVVVPTTLLSRQHFATFSQRFQGLPLRLAQASRLVGRKEIEAVRDGLAKGEIDIVVGTHALLADSVKFRDLGLLIIDEEQHFGVKHKERLKELRANVHVLTLTATPIPRTLQLALSGVRELSLITTPPLDRLAVRTYISPFDPVVIRESLLREHFRGGQSFYVCPRVSDLEEQADFLRNHVPEIKFRTAHGRMAPTELEDIMSGFYDRKFDVLLSTTIVESGLDIPTANTLIVHRADMFGLAQLYQIRGRVGRSKQRAYALLTTQANRTLTAAAEKRLKVLQSLDSLGAGFTLASHDLDIRGAGNLLGDEQSGHVKEVGYELYQTMLEEAVAKLRTGEETLEAEGTWSPQINIGTSVLIPEPYVPDLQLRLGLYRRLADLQEETDLEAFGAELHDRFGRVPEEVKHLLDVVSIKLLCRKANVASVDAGPKGAVIGFRGDQFANPKKLVEWITGQGSLAKLRPADMKLVIMRSWNTPEERLKGSRQIMTQLVKLAA</sequence>
<comment type="caution">
    <text evidence="1">The sequence shown here is derived from an EMBL/GenBank/DDBJ whole genome shotgun (WGS) entry which is preliminary data.</text>
</comment>
<evidence type="ECO:0000313" key="2">
    <source>
        <dbReference type="Proteomes" id="UP000616151"/>
    </source>
</evidence>
<keyword evidence="2" id="KW-1185">Reference proteome</keyword>
<name>A0ACC5R2Q0_9HYPH</name>
<protein>
    <submittedName>
        <fullName evidence="1">Transcription-repair coupling factor</fullName>
    </submittedName>
</protein>
<accession>A0ACC5R2Q0</accession>
<proteinExistence type="predicted"/>
<evidence type="ECO:0000313" key="1">
    <source>
        <dbReference type="EMBL" id="MBK1866882.1"/>
    </source>
</evidence>
<dbReference type="EMBL" id="JAENHL010000006">
    <property type="protein sequence ID" value="MBK1866882.1"/>
    <property type="molecule type" value="Genomic_DNA"/>
</dbReference>
<gene>
    <name evidence="1" type="primary">mfd</name>
    <name evidence="1" type="ORF">JHL16_10995</name>
</gene>
<dbReference type="Proteomes" id="UP000616151">
    <property type="component" value="Unassembled WGS sequence"/>
</dbReference>
<organism evidence="1 2">
    <name type="scientific">Taklimakanibacter albus</name>
    <dbReference type="NCBI Taxonomy" id="2800327"/>
    <lineage>
        <taxon>Bacteria</taxon>
        <taxon>Pseudomonadati</taxon>
        <taxon>Pseudomonadota</taxon>
        <taxon>Alphaproteobacteria</taxon>
        <taxon>Hyphomicrobiales</taxon>
        <taxon>Aestuariivirgaceae</taxon>
        <taxon>Taklimakanibacter</taxon>
    </lineage>
</organism>